<evidence type="ECO:0000313" key="13">
    <source>
        <dbReference type="Proteomes" id="UP000196778"/>
    </source>
</evidence>
<keyword evidence="4" id="KW-0808">Transferase</keyword>
<organism evidence="12 13">
    <name type="scientific">Mycetocola reblochoni REB411</name>
    <dbReference type="NCBI Taxonomy" id="1255698"/>
    <lineage>
        <taxon>Bacteria</taxon>
        <taxon>Bacillati</taxon>
        <taxon>Actinomycetota</taxon>
        <taxon>Actinomycetes</taxon>
        <taxon>Micrococcales</taxon>
        <taxon>Microbacteriaceae</taxon>
        <taxon>Mycetocola</taxon>
    </lineage>
</organism>
<dbReference type="InterPro" id="IPR011712">
    <property type="entry name" value="Sig_transdc_His_kin_sub3_dim/P"/>
</dbReference>
<keyword evidence="8" id="KW-0902">Two-component regulatory system</keyword>
<dbReference type="GO" id="GO:0016020">
    <property type="term" value="C:membrane"/>
    <property type="evidence" value="ECO:0007669"/>
    <property type="project" value="InterPro"/>
</dbReference>
<proteinExistence type="predicted"/>
<dbReference type="GO" id="GO:0000155">
    <property type="term" value="F:phosphorelay sensor kinase activity"/>
    <property type="evidence" value="ECO:0007669"/>
    <property type="project" value="InterPro"/>
</dbReference>
<evidence type="ECO:0000259" key="10">
    <source>
        <dbReference type="Pfam" id="PF07730"/>
    </source>
</evidence>
<dbReference type="CDD" id="cd16917">
    <property type="entry name" value="HATPase_UhpB-NarQ-NarX-like"/>
    <property type="match status" value="1"/>
</dbReference>
<gene>
    <name evidence="12" type="ORF">FM119_11240</name>
</gene>
<dbReference type="Pfam" id="PF23539">
    <property type="entry name" value="DUF7134"/>
    <property type="match status" value="1"/>
</dbReference>
<keyword evidence="3" id="KW-0597">Phosphoprotein</keyword>
<dbReference type="PANTHER" id="PTHR24421">
    <property type="entry name" value="NITRATE/NITRITE SENSOR PROTEIN NARX-RELATED"/>
    <property type="match status" value="1"/>
</dbReference>
<evidence type="ECO:0000259" key="11">
    <source>
        <dbReference type="Pfam" id="PF23539"/>
    </source>
</evidence>
<dbReference type="AlphaFoldDB" id="A0A1R4K3I3"/>
<dbReference type="OrthoDB" id="227596at2"/>
<feature type="transmembrane region" description="Helical" evidence="9">
    <location>
        <begin position="139"/>
        <end position="163"/>
    </location>
</feature>
<feature type="domain" description="Signal transduction histidine kinase subgroup 3 dimerisation and phosphoacceptor" evidence="10">
    <location>
        <begin position="195"/>
        <end position="260"/>
    </location>
</feature>
<evidence type="ECO:0000256" key="8">
    <source>
        <dbReference type="ARBA" id="ARBA00023012"/>
    </source>
</evidence>
<comment type="catalytic activity">
    <reaction evidence="1">
        <text>ATP + protein L-histidine = ADP + protein N-phospho-L-histidine.</text>
        <dbReference type="EC" id="2.7.13.3"/>
    </reaction>
</comment>
<dbReference type="InterPro" id="IPR050482">
    <property type="entry name" value="Sensor_HK_TwoCompSys"/>
</dbReference>
<dbReference type="InterPro" id="IPR036890">
    <property type="entry name" value="HATPase_C_sf"/>
</dbReference>
<dbReference type="GO" id="GO:0005524">
    <property type="term" value="F:ATP binding"/>
    <property type="evidence" value="ECO:0007669"/>
    <property type="project" value="UniProtKB-KW"/>
</dbReference>
<dbReference type="Gene3D" id="1.20.5.1930">
    <property type="match status" value="1"/>
</dbReference>
<evidence type="ECO:0000256" key="3">
    <source>
        <dbReference type="ARBA" id="ARBA00022553"/>
    </source>
</evidence>
<evidence type="ECO:0000256" key="2">
    <source>
        <dbReference type="ARBA" id="ARBA00012438"/>
    </source>
</evidence>
<keyword evidence="5" id="KW-0547">Nucleotide-binding</keyword>
<evidence type="ECO:0000256" key="1">
    <source>
        <dbReference type="ARBA" id="ARBA00000085"/>
    </source>
</evidence>
<dbReference type="EC" id="2.7.13.3" evidence="2"/>
<evidence type="ECO:0000256" key="4">
    <source>
        <dbReference type="ARBA" id="ARBA00022679"/>
    </source>
</evidence>
<name>A0A1R4K3I3_9MICO</name>
<evidence type="ECO:0000256" key="7">
    <source>
        <dbReference type="ARBA" id="ARBA00022840"/>
    </source>
</evidence>
<evidence type="ECO:0000256" key="5">
    <source>
        <dbReference type="ARBA" id="ARBA00022741"/>
    </source>
</evidence>
<sequence>MFSFRSIARRELLADIGIAAGFWLLCALLDVVLGGWQGIVVGLAMMLALTLRRLSPSLALVTAWAGVAVQLLAGLPVLASNLAIFGVLFATAAYGTRRVRTFGLVSAIGGGLLAAGYLVGLVGLDVGFSNDGREVAGRWLFTLILGALIAFVLVLAWLVGLLVRSSRIAAGERRAGIEAEESRRRAEQQSIALEERNRIARDMHDVVAHSLAVVIAQADGARYVLHRDPELAASTLDTIADTARGALGEVRVLLAELRHDSAERPQPGARDVDALIAQMRAAGLRIRATVTGAPPADMVMTHQMALYRILQESLTNALRHGDTAQEVLLGLDWQPDGVSVRVENAGSTPFDPVSSGGHGLPGMKERASIVGGRLSAAPISPTRFLVSAHIPSGGRPEPRGQSQ</sequence>
<reference evidence="13" key="1">
    <citation type="submission" date="2017-02" db="EMBL/GenBank/DDBJ databases">
        <authorList>
            <person name="Dridi B."/>
        </authorList>
    </citation>
    <scope>NUCLEOTIDE SEQUENCE [LARGE SCALE GENOMIC DNA]</scope>
    <source>
        <strain evidence="13">EB411</strain>
    </source>
</reference>
<protein>
    <recommendedName>
        <fullName evidence="2">histidine kinase</fullName>
        <ecNumber evidence="2">2.7.13.3</ecNumber>
    </recommendedName>
</protein>
<feature type="transmembrane region" description="Helical" evidence="9">
    <location>
        <begin position="12"/>
        <end position="39"/>
    </location>
</feature>
<evidence type="ECO:0000256" key="9">
    <source>
        <dbReference type="SAM" id="Phobius"/>
    </source>
</evidence>
<dbReference type="PANTHER" id="PTHR24421:SF10">
    <property type="entry name" value="NITRATE_NITRITE SENSOR PROTEIN NARQ"/>
    <property type="match status" value="1"/>
</dbReference>
<dbReference type="EMBL" id="FUKR01000064">
    <property type="protein sequence ID" value="SJN39011.1"/>
    <property type="molecule type" value="Genomic_DNA"/>
</dbReference>
<dbReference type="GO" id="GO:0046983">
    <property type="term" value="F:protein dimerization activity"/>
    <property type="evidence" value="ECO:0007669"/>
    <property type="project" value="InterPro"/>
</dbReference>
<feature type="transmembrane region" description="Helical" evidence="9">
    <location>
        <begin position="59"/>
        <end position="89"/>
    </location>
</feature>
<dbReference type="SUPFAM" id="SSF55874">
    <property type="entry name" value="ATPase domain of HSP90 chaperone/DNA topoisomerase II/histidine kinase"/>
    <property type="match status" value="1"/>
</dbReference>
<keyword evidence="13" id="KW-1185">Reference proteome</keyword>
<keyword evidence="6" id="KW-0418">Kinase</keyword>
<dbReference type="Proteomes" id="UP000196778">
    <property type="component" value="Unassembled WGS sequence"/>
</dbReference>
<evidence type="ECO:0000256" key="6">
    <source>
        <dbReference type="ARBA" id="ARBA00022777"/>
    </source>
</evidence>
<keyword evidence="9" id="KW-0812">Transmembrane</keyword>
<keyword evidence="7" id="KW-0067">ATP-binding</keyword>
<dbReference type="Gene3D" id="3.30.565.10">
    <property type="entry name" value="Histidine kinase-like ATPase, C-terminal domain"/>
    <property type="match status" value="1"/>
</dbReference>
<evidence type="ECO:0000313" key="12">
    <source>
        <dbReference type="EMBL" id="SJN39011.1"/>
    </source>
</evidence>
<dbReference type="InterPro" id="IPR055558">
    <property type="entry name" value="DUF7134"/>
</dbReference>
<keyword evidence="9" id="KW-1133">Transmembrane helix</keyword>
<keyword evidence="9" id="KW-0472">Membrane</keyword>
<dbReference type="Pfam" id="PF07730">
    <property type="entry name" value="HisKA_3"/>
    <property type="match status" value="1"/>
</dbReference>
<dbReference type="RefSeq" id="WP_087138178.1">
    <property type="nucleotide sequence ID" value="NZ_FUKR01000064.1"/>
</dbReference>
<accession>A0A1R4K3I3</accession>
<feature type="domain" description="DUF7134" evidence="11">
    <location>
        <begin position="7"/>
        <end position="166"/>
    </location>
</feature>
<feature type="transmembrane region" description="Helical" evidence="9">
    <location>
        <begin position="101"/>
        <end position="119"/>
    </location>
</feature>